<dbReference type="AlphaFoldDB" id="A0A1F7XDP5"/>
<evidence type="ECO:0000256" key="1">
    <source>
        <dbReference type="SAM" id="Coils"/>
    </source>
</evidence>
<protein>
    <submittedName>
        <fullName evidence="2">Uncharacterized protein</fullName>
    </submittedName>
</protein>
<keyword evidence="1" id="KW-0175">Coiled coil</keyword>
<dbReference type="Proteomes" id="UP000179013">
    <property type="component" value="Unassembled WGS sequence"/>
</dbReference>
<gene>
    <name evidence="2" type="ORF">A2V80_03510</name>
</gene>
<dbReference type="EMBL" id="MGFU01000041">
    <property type="protein sequence ID" value="OGM12445.1"/>
    <property type="molecule type" value="Genomic_DNA"/>
</dbReference>
<evidence type="ECO:0000313" key="3">
    <source>
        <dbReference type="Proteomes" id="UP000179013"/>
    </source>
</evidence>
<accession>A0A1F7XDP5</accession>
<reference evidence="2 3" key="1">
    <citation type="journal article" date="2016" name="Nat. Commun.">
        <title>Thousands of microbial genomes shed light on interconnected biogeochemical processes in an aquifer system.</title>
        <authorList>
            <person name="Anantharaman K."/>
            <person name="Brown C.T."/>
            <person name="Hug L.A."/>
            <person name="Sharon I."/>
            <person name="Castelle C.J."/>
            <person name="Probst A.J."/>
            <person name="Thomas B.C."/>
            <person name="Singh A."/>
            <person name="Wilkins M.J."/>
            <person name="Karaoz U."/>
            <person name="Brodie E.L."/>
            <person name="Williams K.H."/>
            <person name="Hubbard S.S."/>
            <person name="Banfield J.F."/>
        </authorList>
    </citation>
    <scope>NUCLEOTIDE SEQUENCE [LARGE SCALE GENOMIC DNA]</scope>
</reference>
<proteinExistence type="predicted"/>
<evidence type="ECO:0000313" key="2">
    <source>
        <dbReference type="EMBL" id="OGM12445.1"/>
    </source>
</evidence>
<name>A0A1F7XDP5_9BACT</name>
<organism evidence="2 3">
    <name type="scientific">Candidatus Woesebacteria bacterium RBG_16_39_8b</name>
    <dbReference type="NCBI Taxonomy" id="1802482"/>
    <lineage>
        <taxon>Bacteria</taxon>
        <taxon>Candidatus Woeseibacteriota</taxon>
    </lineage>
</organism>
<feature type="coiled-coil region" evidence="1">
    <location>
        <begin position="3"/>
        <end position="34"/>
    </location>
</feature>
<comment type="caution">
    <text evidence="2">The sequence shown here is derived from an EMBL/GenBank/DDBJ whole genome shotgun (WGS) entry which is preliminary data.</text>
</comment>
<sequence length="506" mass="52910">MPLFDSTEALRQAKEALQEAINQKKLTADLLKNLGPAVIDALRPTLEALSQNTKLSKEELLQAISQIKIDVPKADVPQAQVEVRIPEIKVPEPKVTVNISDIKVPEIPPIKIPPIKVPKPEVTVNVAPAKIPKLEWPEDKMPIEGWVRLMGYDYKNPVPVQLWDGKGNPVTLFENLTQLISSGGGAAKIVKVSGFGASAFAEITNPDGRVKVELPTGSSGLTDTELRASSIDVQQASGASWSVSVNDAFRTTVASALINSDNRLRVSVETGGSGLTDAELRAAHLDVLQLSGSIDSVYVTDFGASVAASIIDSTGVQYSGSNPLPVTGTVSISGALTSAVAVGPTAADVADDGNAPIQIGGVARQANPTAVAANDVVKATFDVLGRQLIRPVQVRDLIATAYVSLATGAAFGTETTLLTAVVGSMFDLIYVMGSNDSDAAVTCDIRGVTAGNVLLSLRIPANGTAGVSLPVPLPQTTSDTGNVWTVDLDDVTGTNVKISELFSREV</sequence>